<dbReference type="SUPFAM" id="SSF55724">
    <property type="entry name" value="Mog1p/PsbP-like"/>
    <property type="match status" value="1"/>
</dbReference>
<reference evidence="2" key="1">
    <citation type="submission" date="2018-09" db="EMBL/GenBank/DDBJ databases">
        <title>Acidovorax cavernicola nov. sp. isolated from Gruta de las Maravillas (Aracena, Spain).</title>
        <authorList>
            <person name="Jurado V."/>
            <person name="Gutierrez-Patricio S."/>
            <person name="Gonzalez-Pimentel J.L."/>
            <person name="Miller A.Z."/>
            <person name="Laiz L."/>
            <person name="Saiz-Jimenez C."/>
        </authorList>
    </citation>
    <scope>NUCLEOTIDE SEQUENCE [LARGE SCALE GENOMIC DNA]</scope>
    <source>
        <strain evidence="2">1011MAR3C25</strain>
    </source>
</reference>
<dbReference type="InterPro" id="IPR014894">
    <property type="entry name" value="DcrB/EagT6"/>
</dbReference>
<dbReference type="EMBL" id="QZCG01000006">
    <property type="protein sequence ID" value="RJE85364.1"/>
    <property type="molecule type" value="Genomic_DNA"/>
</dbReference>
<dbReference type="AlphaFoldDB" id="A0A418SWM6"/>
<proteinExistence type="predicted"/>
<dbReference type="InterPro" id="IPR016123">
    <property type="entry name" value="Mog1/PsbP_a/b/a-sand"/>
</dbReference>
<organism evidence="1 2">
    <name type="scientific">Paracoccus onubensis</name>
    <dbReference type="NCBI Taxonomy" id="1675788"/>
    <lineage>
        <taxon>Bacteria</taxon>
        <taxon>Pseudomonadati</taxon>
        <taxon>Pseudomonadota</taxon>
        <taxon>Alphaproteobacteria</taxon>
        <taxon>Rhodobacterales</taxon>
        <taxon>Paracoccaceae</taxon>
        <taxon>Paracoccus</taxon>
    </lineage>
</organism>
<sequence length="141" mass="15641">MYRINEGSIDLPKDWQDRTINVLASNAAGSGVSLTITRDDMPWGMDFGEYVEDQSKQAATALKNFEVLDRREVTVNKAAAIELECRWTSRQGRVHQLITTVQGAARQVMVLTASANDIMSDGQKKELRRIVSTLKLDKAGG</sequence>
<dbReference type="Gene3D" id="3.40.1000.10">
    <property type="entry name" value="Mog1/PsbP, alpha/beta/alpha sandwich"/>
    <property type="match status" value="1"/>
</dbReference>
<dbReference type="RefSeq" id="WP_119748474.1">
    <property type="nucleotide sequence ID" value="NZ_QZCG01000006.1"/>
</dbReference>
<dbReference type="Pfam" id="PF08786">
    <property type="entry name" value="DcrB"/>
    <property type="match status" value="1"/>
</dbReference>
<dbReference type="Proteomes" id="UP000284202">
    <property type="component" value="Unassembled WGS sequence"/>
</dbReference>
<evidence type="ECO:0000313" key="1">
    <source>
        <dbReference type="EMBL" id="RJE85364.1"/>
    </source>
</evidence>
<comment type="caution">
    <text evidence="1">The sequence shown here is derived from an EMBL/GenBank/DDBJ whole genome shotgun (WGS) entry which is preliminary data.</text>
</comment>
<dbReference type="OrthoDB" id="8775251at2"/>
<name>A0A418SWM6_9RHOB</name>
<accession>A0A418SWM6</accession>
<evidence type="ECO:0000313" key="2">
    <source>
        <dbReference type="Proteomes" id="UP000284202"/>
    </source>
</evidence>
<protein>
    <submittedName>
        <fullName evidence="1">DUF1795 domain-containing protein</fullName>
    </submittedName>
</protein>
<keyword evidence="2" id="KW-1185">Reference proteome</keyword>
<gene>
    <name evidence="1" type="ORF">D3P04_10125</name>
</gene>